<organism evidence="1 2">
    <name type="scientific">Microbacterium suwonense</name>
    <dbReference type="NCBI Taxonomy" id="683047"/>
    <lineage>
        <taxon>Bacteria</taxon>
        <taxon>Bacillati</taxon>
        <taxon>Actinomycetota</taxon>
        <taxon>Actinomycetes</taxon>
        <taxon>Micrococcales</taxon>
        <taxon>Microbacteriaceae</taxon>
        <taxon>Microbacterium</taxon>
    </lineage>
</organism>
<accession>A0ABM8FSA6</accession>
<evidence type="ECO:0000313" key="2">
    <source>
        <dbReference type="Proteomes" id="UP001321543"/>
    </source>
</evidence>
<dbReference type="EMBL" id="AP027728">
    <property type="protein sequence ID" value="BDZ38379.1"/>
    <property type="molecule type" value="Genomic_DNA"/>
</dbReference>
<dbReference type="Proteomes" id="UP001321543">
    <property type="component" value="Chromosome"/>
</dbReference>
<name>A0ABM8FSA6_9MICO</name>
<reference evidence="2" key="1">
    <citation type="journal article" date="2019" name="Int. J. Syst. Evol. Microbiol.">
        <title>The Global Catalogue of Microorganisms (GCM) 10K type strain sequencing project: providing services to taxonomists for standard genome sequencing and annotation.</title>
        <authorList>
            <consortium name="The Broad Institute Genomics Platform"/>
            <consortium name="The Broad Institute Genome Sequencing Center for Infectious Disease"/>
            <person name="Wu L."/>
            <person name="Ma J."/>
        </authorList>
    </citation>
    <scope>NUCLEOTIDE SEQUENCE [LARGE SCALE GENOMIC DNA]</scope>
    <source>
        <strain evidence="2">NBRC 106310</strain>
    </source>
</reference>
<sequence>MIAVAAVTAVAHMASVTIVILVPSALMVLVATVRPVVVPVARVWLRHGRLLSAGRPGPVC</sequence>
<protein>
    <submittedName>
        <fullName evidence="1">Uncharacterized protein</fullName>
    </submittedName>
</protein>
<dbReference type="RefSeq" id="WP_286303211.1">
    <property type="nucleotide sequence ID" value="NZ_AP027728.1"/>
</dbReference>
<proteinExistence type="predicted"/>
<evidence type="ECO:0000313" key="1">
    <source>
        <dbReference type="EMBL" id="BDZ38379.1"/>
    </source>
</evidence>
<gene>
    <name evidence="1" type="ORF">GCM10025863_09930</name>
</gene>
<keyword evidence="2" id="KW-1185">Reference proteome</keyword>